<keyword evidence="1" id="KW-0732">Signal</keyword>
<dbReference type="AlphaFoldDB" id="A0A3Q0J9Z6"/>
<keyword evidence="2" id="KW-1185">Reference proteome</keyword>
<sequence length="134" mass="15010">MPFIIVCLALALRPALCKSPPVWKYSWTGYGMSDNDRKHIGIDKVVDMCSGNPTLCESKIHDHIQNVHCGGNGVVIRANCETVDELGTKPVCFMRQKKYDPAVVGKRTIYEVQFYESEGRIAIRERGMCDMAGE</sequence>
<gene>
    <name evidence="3" type="primary">LOC113470758</name>
</gene>
<protein>
    <submittedName>
        <fullName evidence="3">Uncharacterized protein LOC113470758</fullName>
    </submittedName>
</protein>
<evidence type="ECO:0000313" key="2">
    <source>
        <dbReference type="Proteomes" id="UP000079169"/>
    </source>
</evidence>
<dbReference type="Proteomes" id="UP000079169">
    <property type="component" value="Unplaced"/>
</dbReference>
<dbReference type="PaxDb" id="121845-A0A3Q0J9Z6"/>
<evidence type="ECO:0000313" key="3">
    <source>
        <dbReference type="RefSeq" id="XP_026685256.1"/>
    </source>
</evidence>
<dbReference type="GeneID" id="113470758"/>
<proteinExistence type="predicted"/>
<evidence type="ECO:0000256" key="1">
    <source>
        <dbReference type="SAM" id="SignalP"/>
    </source>
</evidence>
<name>A0A3Q0J9Z6_DIACI</name>
<accession>A0A3Q0J9Z6</accession>
<feature type="signal peptide" evidence="1">
    <location>
        <begin position="1"/>
        <end position="17"/>
    </location>
</feature>
<reference evidence="3" key="1">
    <citation type="submission" date="2025-08" db="UniProtKB">
        <authorList>
            <consortium name="RefSeq"/>
        </authorList>
    </citation>
    <scope>IDENTIFICATION</scope>
</reference>
<dbReference type="RefSeq" id="XP_026685256.1">
    <property type="nucleotide sequence ID" value="XM_026829455.1"/>
</dbReference>
<dbReference type="KEGG" id="dci:113470758"/>
<organism evidence="2 3">
    <name type="scientific">Diaphorina citri</name>
    <name type="common">Asian citrus psyllid</name>
    <dbReference type="NCBI Taxonomy" id="121845"/>
    <lineage>
        <taxon>Eukaryota</taxon>
        <taxon>Metazoa</taxon>
        <taxon>Ecdysozoa</taxon>
        <taxon>Arthropoda</taxon>
        <taxon>Hexapoda</taxon>
        <taxon>Insecta</taxon>
        <taxon>Pterygota</taxon>
        <taxon>Neoptera</taxon>
        <taxon>Paraneoptera</taxon>
        <taxon>Hemiptera</taxon>
        <taxon>Sternorrhyncha</taxon>
        <taxon>Psylloidea</taxon>
        <taxon>Psyllidae</taxon>
        <taxon>Diaphorininae</taxon>
        <taxon>Diaphorina</taxon>
    </lineage>
</organism>
<feature type="chain" id="PRO_5018057204" evidence="1">
    <location>
        <begin position="18"/>
        <end position="134"/>
    </location>
</feature>